<dbReference type="AlphaFoldDB" id="E0S8X0"/>
<keyword evidence="1" id="KW-0812">Transmembrane</keyword>
<accession>E0S8X0</accession>
<sequence>MFESEYFKNLLNETTALIANKVEEGNNREEMEARIESNVATLKYLAREITDRDLQSKTLKRIDMLCLEPEEFEMSDVRNRTVGARGSEHSDRMERDILKYTKRLRGKVKEFMESVDMDSRVLEEVTDKMSKNLAGTSSTLKSLKIEGCRIPILGLLTSVTAVFVVMYFVIRFL</sequence>
<name>E0S8X0_ENCIT</name>
<dbReference type="KEGG" id="ein:Eint_091070"/>
<evidence type="ECO:0000256" key="1">
    <source>
        <dbReference type="SAM" id="Phobius"/>
    </source>
</evidence>
<evidence type="ECO:0000313" key="3">
    <source>
        <dbReference type="Proteomes" id="UP000002313"/>
    </source>
</evidence>
<dbReference type="HOGENOM" id="CLU_1540530_0_0_1"/>
<dbReference type="OrthoDB" id="2189693at2759"/>
<gene>
    <name evidence="2" type="ORF">Eint_091070</name>
</gene>
<evidence type="ECO:0000313" key="2">
    <source>
        <dbReference type="EMBL" id="ADM12236.1"/>
    </source>
</evidence>
<protein>
    <submittedName>
        <fullName evidence="2">Uncharacterized protein</fullName>
    </submittedName>
</protein>
<dbReference type="GeneID" id="9698427"/>
<keyword evidence="1" id="KW-1133">Transmembrane helix</keyword>
<keyword evidence="3" id="KW-1185">Reference proteome</keyword>
<dbReference type="Proteomes" id="UP000002313">
    <property type="component" value="Chromosome IX"/>
</dbReference>
<organism evidence="2 3">
    <name type="scientific">Encephalitozoon intestinalis (strain ATCC 50506)</name>
    <name type="common">Microsporidian parasite</name>
    <name type="synonym">Septata intestinalis</name>
    <dbReference type="NCBI Taxonomy" id="876142"/>
    <lineage>
        <taxon>Eukaryota</taxon>
        <taxon>Fungi</taxon>
        <taxon>Fungi incertae sedis</taxon>
        <taxon>Microsporidia</taxon>
        <taxon>Unikaryonidae</taxon>
        <taxon>Encephalitozoon</taxon>
    </lineage>
</organism>
<reference evidence="2 3" key="2">
    <citation type="journal article" date="2012" name="Proc. Natl. Acad. Sci. U.S.A.">
        <title>Gain and loss of multiple functionally related, horizontally transferred genes in the reduced genomes of two microsporidian parasites.</title>
        <authorList>
            <person name="Pombert J.-F."/>
            <person name="Selman M."/>
            <person name="Burki F."/>
            <person name="Bardell F.T."/>
            <person name="Farinelli L."/>
            <person name="Solter L.F."/>
            <person name="Whitman D.W."/>
            <person name="Weiss L.M."/>
            <person name="Corradi N."/>
            <person name="Keeling P.J."/>
        </authorList>
    </citation>
    <scope>NUCLEOTIDE SEQUENCE [LARGE SCALE GENOMIC DNA]</scope>
    <source>
        <strain evidence="2 3">ATCC 50506</strain>
    </source>
</reference>
<proteinExistence type="predicted"/>
<dbReference type="VEuPathDB" id="MicrosporidiaDB:Eint_091070"/>
<dbReference type="EMBL" id="CP001950">
    <property type="protein sequence ID" value="ADM12236.1"/>
    <property type="molecule type" value="Genomic_DNA"/>
</dbReference>
<keyword evidence="1" id="KW-0472">Membrane</keyword>
<reference evidence="2 3" key="1">
    <citation type="journal article" date="2010" name="Nat. Commun.">
        <title>The complete sequence of the smallest known nuclear genome from the microsporidian Encephalitozoon intestinalis.</title>
        <authorList>
            <person name="Corradi N."/>
            <person name="Pombert J.-F."/>
            <person name="Farinelli L."/>
            <person name="Didier E.S."/>
            <person name="Keeling P.J."/>
        </authorList>
    </citation>
    <scope>NUCLEOTIDE SEQUENCE [LARGE SCALE GENOMIC DNA]</scope>
    <source>
        <strain evidence="2 3">ATCC 50506</strain>
    </source>
</reference>
<feature type="transmembrane region" description="Helical" evidence="1">
    <location>
        <begin position="150"/>
        <end position="170"/>
    </location>
</feature>
<dbReference type="RefSeq" id="XP_003073596.1">
    <property type="nucleotide sequence ID" value="XM_003073550.1"/>
</dbReference>